<evidence type="ECO:0000256" key="2">
    <source>
        <dbReference type="ARBA" id="ARBA00023125"/>
    </source>
</evidence>
<proteinExistence type="predicted"/>
<dbReference type="EMBL" id="BAABHS010000053">
    <property type="protein sequence ID" value="GAA4994720.1"/>
    <property type="molecule type" value="Genomic_DNA"/>
</dbReference>
<reference evidence="6" key="1">
    <citation type="journal article" date="2019" name="Int. J. Syst. Evol. Microbiol.">
        <title>The Global Catalogue of Microorganisms (GCM) 10K type strain sequencing project: providing services to taxonomists for standard genome sequencing and annotation.</title>
        <authorList>
            <consortium name="The Broad Institute Genomics Platform"/>
            <consortium name="The Broad Institute Genome Sequencing Center for Infectious Disease"/>
            <person name="Wu L."/>
            <person name="Ma J."/>
        </authorList>
    </citation>
    <scope>NUCLEOTIDE SEQUENCE [LARGE SCALE GENOMIC DNA]</scope>
    <source>
        <strain evidence="6">JCM 17986</strain>
    </source>
</reference>
<dbReference type="PANTHER" id="PTHR33204">
    <property type="entry name" value="TRANSCRIPTIONAL REGULATOR, MARR FAMILY"/>
    <property type="match status" value="1"/>
</dbReference>
<comment type="caution">
    <text evidence="5">The sequence shown here is derived from an EMBL/GenBank/DDBJ whole genome shotgun (WGS) entry which is preliminary data.</text>
</comment>
<evidence type="ECO:0000259" key="4">
    <source>
        <dbReference type="PROSITE" id="PS51118"/>
    </source>
</evidence>
<protein>
    <submittedName>
        <fullName evidence="5">Helix-turn-helix domain-containing protein</fullName>
    </submittedName>
</protein>
<dbReference type="Proteomes" id="UP001500466">
    <property type="component" value="Unassembled WGS sequence"/>
</dbReference>
<keyword evidence="3" id="KW-0804">Transcription</keyword>
<dbReference type="InterPro" id="IPR002577">
    <property type="entry name" value="HTH_HxlR"/>
</dbReference>
<feature type="domain" description="HTH hxlR-type" evidence="4">
    <location>
        <begin position="20"/>
        <end position="118"/>
    </location>
</feature>
<keyword evidence="6" id="KW-1185">Reference proteome</keyword>
<accession>A0ABP9IEY2</accession>
<organism evidence="5 6">
    <name type="scientific">Yinghuangia aomiensis</name>
    <dbReference type="NCBI Taxonomy" id="676205"/>
    <lineage>
        <taxon>Bacteria</taxon>
        <taxon>Bacillati</taxon>
        <taxon>Actinomycetota</taxon>
        <taxon>Actinomycetes</taxon>
        <taxon>Kitasatosporales</taxon>
        <taxon>Streptomycetaceae</taxon>
        <taxon>Yinghuangia</taxon>
    </lineage>
</organism>
<evidence type="ECO:0000313" key="5">
    <source>
        <dbReference type="EMBL" id="GAA4994720.1"/>
    </source>
</evidence>
<keyword evidence="1" id="KW-0805">Transcription regulation</keyword>
<dbReference type="Pfam" id="PF01638">
    <property type="entry name" value="HxlR"/>
    <property type="match status" value="1"/>
</dbReference>
<dbReference type="SUPFAM" id="SSF46785">
    <property type="entry name" value="Winged helix' DNA-binding domain"/>
    <property type="match status" value="1"/>
</dbReference>
<keyword evidence="2" id="KW-0238">DNA-binding</keyword>
<dbReference type="PANTHER" id="PTHR33204:SF39">
    <property type="entry name" value="TRANSCRIPTIONAL REGULATORY PROTEIN"/>
    <property type="match status" value="1"/>
</dbReference>
<gene>
    <name evidence="5" type="ORF">GCM10023205_79480</name>
</gene>
<evidence type="ECO:0000256" key="1">
    <source>
        <dbReference type="ARBA" id="ARBA00023015"/>
    </source>
</evidence>
<name>A0ABP9IEY2_9ACTN</name>
<evidence type="ECO:0000256" key="3">
    <source>
        <dbReference type="ARBA" id="ARBA00023163"/>
    </source>
</evidence>
<sequence length="129" mass="14242">MPSGPHIDVRSPVDASTAGCELRDVLNRVGDKWSVLVMALLAEGPLRYSELHRAIDGISQRMLTLTLRSLERDGLVDRTVTPSSPPRVEYALTSVGATLSLEVSSLMRWADGHRQYVAASRLRYDATHK</sequence>
<evidence type="ECO:0000313" key="6">
    <source>
        <dbReference type="Proteomes" id="UP001500466"/>
    </source>
</evidence>
<dbReference type="Gene3D" id="1.10.10.10">
    <property type="entry name" value="Winged helix-like DNA-binding domain superfamily/Winged helix DNA-binding domain"/>
    <property type="match status" value="1"/>
</dbReference>
<dbReference type="InterPro" id="IPR036388">
    <property type="entry name" value="WH-like_DNA-bd_sf"/>
</dbReference>
<dbReference type="PROSITE" id="PS51118">
    <property type="entry name" value="HTH_HXLR"/>
    <property type="match status" value="1"/>
</dbReference>
<dbReference type="InterPro" id="IPR036390">
    <property type="entry name" value="WH_DNA-bd_sf"/>
</dbReference>